<feature type="domain" description="VTT" evidence="2">
    <location>
        <begin position="23"/>
        <end position="131"/>
    </location>
</feature>
<dbReference type="AlphaFoldDB" id="A0A1T0CNZ7"/>
<feature type="transmembrane region" description="Helical" evidence="1">
    <location>
        <begin position="33"/>
        <end position="57"/>
    </location>
</feature>
<sequence>MAYLNLFLAAFLAATLLPAQSEALLFYLLGSHPAWVLIGVASVGNVLGSCVNFWLGLNIHRFSQHRYFPFKPEQITKAERHYHRYGVYSLLLSWLPIIGDPLTLIAGVMRERFWRFLLLVSIAKTARYAALYLIWLGAM</sequence>
<dbReference type="GO" id="GO:0005886">
    <property type="term" value="C:plasma membrane"/>
    <property type="evidence" value="ECO:0007669"/>
    <property type="project" value="UniProtKB-ARBA"/>
</dbReference>
<dbReference type="PANTHER" id="PTHR42709">
    <property type="entry name" value="ALKALINE PHOSPHATASE LIKE PROTEIN"/>
    <property type="match status" value="1"/>
</dbReference>
<evidence type="ECO:0000313" key="3">
    <source>
        <dbReference type="EMBL" id="OOS24044.1"/>
    </source>
</evidence>
<feature type="transmembrane region" description="Helical" evidence="1">
    <location>
        <begin position="113"/>
        <end position="135"/>
    </location>
</feature>
<keyword evidence="1" id="KW-0472">Membrane</keyword>
<keyword evidence="1" id="KW-0812">Transmembrane</keyword>
<accession>A0A1T0CNZ7</accession>
<name>A0A1T0CNZ7_9GAMM</name>
<dbReference type="RefSeq" id="WP_078318358.1">
    <property type="nucleotide sequence ID" value="NZ_MUYV01000011.1"/>
</dbReference>
<dbReference type="STRING" id="573983.B0681_08810"/>
<comment type="caution">
    <text evidence="3">The sequence shown here is derived from an EMBL/GenBank/DDBJ whole genome shotgun (WGS) entry which is preliminary data.</text>
</comment>
<dbReference type="InterPro" id="IPR032816">
    <property type="entry name" value="VTT_dom"/>
</dbReference>
<protein>
    <recommendedName>
        <fullName evidence="2">VTT domain-containing protein</fullName>
    </recommendedName>
</protein>
<keyword evidence="1" id="KW-1133">Transmembrane helix</keyword>
<proteinExistence type="predicted"/>
<evidence type="ECO:0000256" key="1">
    <source>
        <dbReference type="SAM" id="Phobius"/>
    </source>
</evidence>
<dbReference type="PANTHER" id="PTHR42709:SF4">
    <property type="entry name" value="INNER MEMBRANE PROTEIN YQAA"/>
    <property type="match status" value="1"/>
</dbReference>
<gene>
    <name evidence="3" type="ORF">B0681_08810</name>
</gene>
<keyword evidence="4" id="KW-1185">Reference proteome</keyword>
<dbReference type="Pfam" id="PF09335">
    <property type="entry name" value="VTT_dom"/>
    <property type="match status" value="1"/>
</dbReference>
<reference evidence="3 4" key="1">
    <citation type="submission" date="2017-02" db="EMBL/GenBank/DDBJ databases">
        <title>Draft genome sequence of Moraxella porci CCUG 54912T type strain.</title>
        <authorList>
            <person name="Salva-Serra F."/>
            <person name="Engstrom-Jakobsson H."/>
            <person name="Thorell K."/>
            <person name="Jaen-Luchoro D."/>
            <person name="Gonzales-Siles L."/>
            <person name="Karlsson R."/>
            <person name="Yazdan S."/>
            <person name="Boulund F."/>
            <person name="Johnning A."/>
            <person name="Engstrand L."/>
            <person name="Kristiansson E."/>
            <person name="Moore E."/>
        </authorList>
    </citation>
    <scope>NUCLEOTIDE SEQUENCE [LARGE SCALE GENOMIC DNA]</scope>
    <source>
        <strain evidence="3 4">CCUG 54912</strain>
    </source>
</reference>
<dbReference type="EMBL" id="MUYV01000011">
    <property type="protein sequence ID" value="OOS24044.1"/>
    <property type="molecule type" value="Genomic_DNA"/>
</dbReference>
<evidence type="ECO:0000259" key="2">
    <source>
        <dbReference type="Pfam" id="PF09335"/>
    </source>
</evidence>
<dbReference type="Proteomes" id="UP000190683">
    <property type="component" value="Unassembled WGS sequence"/>
</dbReference>
<dbReference type="InterPro" id="IPR051311">
    <property type="entry name" value="DedA_domain"/>
</dbReference>
<feature type="transmembrane region" description="Helical" evidence="1">
    <location>
        <begin position="85"/>
        <end position="107"/>
    </location>
</feature>
<organism evidence="3 4">
    <name type="scientific">Moraxella porci DSM 25326</name>
    <dbReference type="NCBI Taxonomy" id="573983"/>
    <lineage>
        <taxon>Bacteria</taxon>
        <taxon>Pseudomonadati</taxon>
        <taxon>Pseudomonadota</taxon>
        <taxon>Gammaproteobacteria</taxon>
        <taxon>Moraxellales</taxon>
        <taxon>Moraxellaceae</taxon>
        <taxon>Moraxella</taxon>
    </lineage>
</organism>
<evidence type="ECO:0000313" key="4">
    <source>
        <dbReference type="Proteomes" id="UP000190683"/>
    </source>
</evidence>